<feature type="non-terminal residue" evidence="3">
    <location>
        <position position="1"/>
    </location>
</feature>
<feature type="domain" description="Transposase IS4-like" evidence="2">
    <location>
        <begin position="12"/>
        <end position="68"/>
    </location>
</feature>
<reference evidence="3 4" key="1">
    <citation type="submission" date="2021-03" db="EMBL/GenBank/DDBJ databases">
        <title>Genomic Encyclopedia of Type Strains, Phase IV (KMG-IV): sequencing the most valuable type-strain genomes for metagenomic binning, comparative biology and taxonomic classification.</title>
        <authorList>
            <person name="Goeker M."/>
        </authorList>
    </citation>
    <scope>NUCLEOTIDE SEQUENCE [LARGE SCALE GENOMIC DNA]</scope>
    <source>
        <strain evidence="3 4">DSM 25609</strain>
    </source>
</reference>
<evidence type="ECO:0000256" key="1">
    <source>
        <dbReference type="SAM" id="Phobius"/>
    </source>
</evidence>
<keyword evidence="1" id="KW-1133">Transmembrane helix</keyword>
<sequence>RDSEGNQIRIVCNDAKLSAQEISDIYRNRWQIELFFKWVKQHLIIKKLYGKSENAVYNQLYLAMIVFCLTLLMKNKIGYKGTLLQMLHWISDCWSKSMTTFISNVFKAPERTSSGRRRQEHEKIFEETLAQYESGDVLHLDDQLYDPII</sequence>
<keyword evidence="4" id="KW-1185">Reference proteome</keyword>
<organism evidence="3 4">
    <name type="scientific">Virgibacillus natechei</name>
    <dbReference type="NCBI Taxonomy" id="1216297"/>
    <lineage>
        <taxon>Bacteria</taxon>
        <taxon>Bacillati</taxon>
        <taxon>Bacillota</taxon>
        <taxon>Bacilli</taxon>
        <taxon>Bacillales</taxon>
        <taxon>Bacillaceae</taxon>
        <taxon>Virgibacillus</taxon>
    </lineage>
</organism>
<protein>
    <submittedName>
        <fullName evidence="3">Transposase</fullName>
    </submittedName>
</protein>
<feature type="transmembrane region" description="Helical" evidence="1">
    <location>
        <begin position="56"/>
        <end position="73"/>
    </location>
</feature>
<dbReference type="InterPro" id="IPR002559">
    <property type="entry name" value="Transposase_11"/>
</dbReference>
<proteinExistence type="predicted"/>
<evidence type="ECO:0000313" key="4">
    <source>
        <dbReference type="Proteomes" id="UP001519345"/>
    </source>
</evidence>
<accession>A0ABS4IG28</accession>
<dbReference type="Proteomes" id="UP001519345">
    <property type="component" value="Unassembled WGS sequence"/>
</dbReference>
<dbReference type="PANTHER" id="PTHR33258:SF1">
    <property type="entry name" value="TRANSPOSASE INSL FOR INSERTION SEQUENCE ELEMENT IS186A-RELATED"/>
    <property type="match status" value="1"/>
</dbReference>
<dbReference type="PANTHER" id="PTHR33258">
    <property type="entry name" value="TRANSPOSASE INSL FOR INSERTION SEQUENCE ELEMENT IS186A-RELATED"/>
    <property type="match status" value="1"/>
</dbReference>
<gene>
    <name evidence="3" type="ORF">J2Z83_001996</name>
</gene>
<keyword evidence="1" id="KW-0472">Membrane</keyword>
<keyword evidence="1" id="KW-0812">Transmembrane</keyword>
<dbReference type="InterPro" id="IPR012337">
    <property type="entry name" value="RNaseH-like_sf"/>
</dbReference>
<name>A0ABS4IG28_9BACI</name>
<evidence type="ECO:0000313" key="3">
    <source>
        <dbReference type="EMBL" id="MBP1969888.1"/>
    </source>
</evidence>
<evidence type="ECO:0000259" key="2">
    <source>
        <dbReference type="Pfam" id="PF01609"/>
    </source>
</evidence>
<dbReference type="Gene3D" id="3.90.350.10">
    <property type="entry name" value="Transposase Inhibitor Protein From Tn5, Chain A, domain 1"/>
    <property type="match status" value="1"/>
</dbReference>
<dbReference type="RefSeq" id="WP_209463059.1">
    <property type="nucleotide sequence ID" value="NZ_JAGGKX010000009.1"/>
</dbReference>
<dbReference type="SUPFAM" id="SSF53098">
    <property type="entry name" value="Ribonuclease H-like"/>
    <property type="match status" value="1"/>
</dbReference>
<comment type="caution">
    <text evidence="3">The sequence shown here is derived from an EMBL/GenBank/DDBJ whole genome shotgun (WGS) entry which is preliminary data.</text>
</comment>
<dbReference type="Pfam" id="PF01609">
    <property type="entry name" value="DDE_Tnp_1"/>
    <property type="match status" value="1"/>
</dbReference>
<dbReference type="EMBL" id="JAGGKX010000009">
    <property type="protein sequence ID" value="MBP1969888.1"/>
    <property type="molecule type" value="Genomic_DNA"/>
</dbReference>